<evidence type="ECO:0000313" key="2">
    <source>
        <dbReference type="EMBL" id="KST67847.1"/>
    </source>
</evidence>
<keyword evidence="1" id="KW-0812">Transmembrane</keyword>
<keyword evidence="3" id="KW-1185">Reference proteome</keyword>
<evidence type="ECO:0000313" key="3">
    <source>
        <dbReference type="Proteomes" id="UP000053372"/>
    </source>
</evidence>
<evidence type="ECO:0000256" key="1">
    <source>
        <dbReference type="SAM" id="Phobius"/>
    </source>
</evidence>
<dbReference type="Proteomes" id="UP000053372">
    <property type="component" value="Unassembled WGS sequence"/>
</dbReference>
<name>A0A0V7ZU15_9CYAN</name>
<dbReference type="AlphaFoldDB" id="A0A0V7ZU15"/>
<dbReference type="EMBL" id="LMTZ01000084">
    <property type="protein sequence ID" value="KST67847.1"/>
    <property type="molecule type" value="Genomic_DNA"/>
</dbReference>
<keyword evidence="1" id="KW-1133">Transmembrane helix</keyword>
<comment type="caution">
    <text evidence="2">The sequence shown here is derived from an EMBL/GenBank/DDBJ whole genome shotgun (WGS) entry which is preliminary data.</text>
</comment>
<reference evidence="2 3" key="1">
    <citation type="journal article" date="2015" name="Genome Announc.">
        <title>Draft Genome of the Euendolithic (true boring) Cyanobacterium Mastigocoleus testarum strain BC008.</title>
        <authorList>
            <person name="Guida B.S."/>
            <person name="Garcia-Pichel F."/>
        </authorList>
    </citation>
    <scope>NUCLEOTIDE SEQUENCE [LARGE SCALE GENOMIC DNA]</scope>
    <source>
        <strain evidence="2 3">BC008</strain>
    </source>
</reference>
<feature type="transmembrane region" description="Helical" evidence="1">
    <location>
        <begin position="15"/>
        <end position="38"/>
    </location>
</feature>
<protein>
    <submittedName>
        <fullName evidence="2">Uncharacterized protein</fullName>
    </submittedName>
</protein>
<proteinExistence type="predicted"/>
<sequence length="68" mass="7926">MTTKTHVCKNMFAKIYIFAENLWTCIIAENIFAILLIFRKIYNTDKFDGKILPSIMCFFAIDSFAMGF</sequence>
<organism evidence="2 3">
    <name type="scientific">Mastigocoleus testarum BC008</name>
    <dbReference type="NCBI Taxonomy" id="371196"/>
    <lineage>
        <taxon>Bacteria</taxon>
        <taxon>Bacillati</taxon>
        <taxon>Cyanobacteriota</taxon>
        <taxon>Cyanophyceae</taxon>
        <taxon>Nostocales</taxon>
        <taxon>Hapalosiphonaceae</taxon>
        <taxon>Mastigocoleus</taxon>
    </lineage>
</organism>
<keyword evidence="1" id="KW-0472">Membrane</keyword>
<gene>
    <name evidence="2" type="ORF">BC008_31135</name>
</gene>
<accession>A0A0V7ZU15</accession>